<reference evidence="1 2" key="1">
    <citation type="submission" date="2018-04" db="EMBL/GenBank/DDBJ databases">
        <title>Flavobacterium sp. nov., isolated from glacier ice.</title>
        <authorList>
            <person name="Liu Q."/>
            <person name="Xin Y.-H."/>
        </authorList>
    </citation>
    <scope>NUCLEOTIDE SEQUENCE [LARGE SCALE GENOMIC DNA]</scope>
    <source>
        <strain evidence="1 2">RB1R5</strain>
    </source>
</reference>
<keyword evidence="2" id="KW-1185">Reference proteome</keyword>
<accession>A0A2U1JGE2</accession>
<dbReference type="AlphaFoldDB" id="A0A2U1JGE2"/>
<dbReference type="OrthoDB" id="1372254at2"/>
<dbReference type="EMBL" id="QCZI01000020">
    <property type="protein sequence ID" value="PWA04064.1"/>
    <property type="molecule type" value="Genomic_DNA"/>
</dbReference>
<protein>
    <submittedName>
        <fullName evidence="1">Uncharacterized protein</fullName>
    </submittedName>
</protein>
<proteinExistence type="predicted"/>
<dbReference type="Proteomes" id="UP000245449">
    <property type="component" value="Unassembled WGS sequence"/>
</dbReference>
<dbReference type="RefSeq" id="WP_116725764.1">
    <property type="nucleotide sequence ID" value="NZ_QCZI01000020.1"/>
</dbReference>
<evidence type="ECO:0000313" key="2">
    <source>
        <dbReference type="Proteomes" id="UP000245449"/>
    </source>
</evidence>
<gene>
    <name evidence="1" type="ORF">DB895_12805</name>
</gene>
<name>A0A2U1JGE2_9FLAO</name>
<comment type="caution">
    <text evidence="1">The sequence shown here is derived from an EMBL/GenBank/DDBJ whole genome shotgun (WGS) entry which is preliminary data.</text>
</comment>
<sequence>MKFAIFILIAFFNLNLQAQKPCEISANVNDSIGKYKATKDYLIYEKNFNGKSSYIFATLVLTDGLPTLNLQFIEKSKNFMKANCFNKNSKIYLQLINGKIVTLIHINQENCATLLRDDKGFDNRLLTGYFMFKKEGFEDLKKSPVSLIRIQYSTESADYIFKKELKSELNGNIYEPENYFMNYLHCIE</sequence>
<organism evidence="1 2">
    <name type="scientific">Flavobacterium psychrotolerans</name>
    <dbReference type="NCBI Taxonomy" id="2169410"/>
    <lineage>
        <taxon>Bacteria</taxon>
        <taxon>Pseudomonadati</taxon>
        <taxon>Bacteroidota</taxon>
        <taxon>Flavobacteriia</taxon>
        <taxon>Flavobacteriales</taxon>
        <taxon>Flavobacteriaceae</taxon>
        <taxon>Flavobacterium</taxon>
    </lineage>
</organism>
<evidence type="ECO:0000313" key="1">
    <source>
        <dbReference type="EMBL" id="PWA04064.1"/>
    </source>
</evidence>